<gene>
    <name evidence="1" type="ORF">NN4_18240</name>
</gene>
<sequence>MVETMDELLARVQKQMYRLRDLNDATAGILATETSPDGAVTASVDGNGALVGLSLGGAIAKLSPADFEKTLVDTAQAAAYRAFAERAELVTAYNEESAVT</sequence>
<dbReference type="Gene3D" id="3.30.1310.10">
    <property type="entry name" value="Nucleoid-associated protein YbaB-like domain"/>
    <property type="match status" value="1"/>
</dbReference>
<dbReference type="Pfam" id="PF02575">
    <property type="entry name" value="YbaB_DNA_bd"/>
    <property type="match status" value="1"/>
</dbReference>
<name>A0A511M9G8_9NOCA</name>
<dbReference type="SUPFAM" id="SSF82607">
    <property type="entry name" value="YbaB-like"/>
    <property type="match status" value="1"/>
</dbReference>
<accession>A0A511M9G8</accession>
<evidence type="ECO:0008006" key="3">
    <source>
        <dbReference type="Google" id="ProtNLM"/>
    </source>
</evidence>
<reference evidence="1 2" key="1">
    <citation type="submission" date="2019-07" db="EMBL/GenBank/DDBJ databases">
        <title>Whole genome shotgun sequence of Nocardia ninae NBRC 108245.</title>
        <authorList>
            <person name="Hosoyama A."/>
            <person name="Uohara A."/>
            <person name="Ohji S."/>
            <person name="Ichikawa N."/>
        </authorList>
    </citation>
    <scope>NUCLEOTIDE SEQUENCE [LARGE SCALE GENOMIC DNA]</scope>
    <source>
        <strain evidence="1 2">NBRC 108245</strain>
    </source>
</reference>
<dbReference type="InterPro" id="IPR036894">
    <property type="entry name" value="YbaB-like_sf"/>
</dbReference>
<proteinExistence type="predicted"/>
<keyword evidence="2" id="KW-1185">Reference proteome</keyword>
<protein>
    <recommendedName>
        <fullName evidence="3">Nucleoid-associated protein YbaB</fullName>
    </recommendedName>
</protein>
<dbReference type="Proteomes" id="UP000321424">
    <property type="component" value="Unassembled WGS sequence"/>
</dbReference>
<dbReference type="AlphaFoldDB" id="A0A511M9G8"/>
<evidence type="ECO:0000313" key="1">
    <source>
        <dbReference type="EMBL" id="GEM37305.1"/>
    </source>
</evidence>
<dbReference type="GO" id="GO:0003677">
    <property type="term" value="F:DNA binding"/>
    <property type="evidence" value="ECO:0007669"/>
    <property type="project" value="InterPro"/>
</dbReference>
<dbReference type="EMBL" id="BJXA01000008">
    <property type="protein sequence ID" value="GEM37305.1"/>
    <property type="molecule type" value="Genomic_DNA"/>
</dbReference>
<evidence type="ECO:0000313" key="2">
    <source>
        <dbReference type="Proteomes" id="UP000321424"/>
    </source>
</evidence>
<dbReference type="InterPro" id="IPR004401">
    <property type="entry name" value="YbaB/EbfC"/>
</dbReference>
<dbReference type="RefSeq" id="WP_147129455.1">
    <property type="nucleotide sequence ID" value="NZ_BJXA01000008.1"/>
</dbReference>
<dbReference type="OrthoDB" id="4484388at2"/>
<organism evidence="1 2">
    <name type="scientific">Nocardia ninae NBRC 108245</name>
    <dbReference type="NCBI Taxonomy" id="1210091"/>
    <lineage>
        <taxon>Bacteria</taxon>
        <taxon>Bacillati</taxon>
        <taxon>Actinomycetota</taxon>
        <taxon>Actinomycetes</taxon>
        <taxon>Mycobacteriales</taxon>
        <taxon>Nocardiaceae</taxon>
        <taxon>Nocardia</taxon>
    </lineage>
</organism>
<comment type="caution">
    <text evidence="1">The sequence shown here is derived from an EMBL/GenBank/DDBJ whole genome shotgun (WGS) entry which is preliminary data.</text>
</comment>